<dbReference type="SUPFAM" id="SSF56281">
    <property type="entry name" value="Metallo-hydrolase/oxidoreductase"/>
    <property type="match status" value="1"/>
</dbReference>
<dbReference type="RefSeq" id="WP_203005448.1">
    <property type="nucleotide sequence ID" value="NZ_JADWYU010000097.1"/>
</dbReference>
<organism evidence="6 7">
    <name type="scientific">Frankia nepalensis</name>
    <dbReference type="NCBI Taxonomy" id="1836974"/>
    <lineage>
        <taxon>Bacteria</taxon>
        <taxon>Bacillati</taxon>
        <taxon>Actinomycetota</taxon>
        <taxon>Actinomycetes</taxon>
        <taxon>Frankiales</taxon>
        <taxon>Frankiaceae</taxon>
        <taxon>Frankia</taxon>
    </lineage>
</organism>
<evidence type="ECO:0000259" key="5">
    <source>
        <dbReference type="SMART" id="SM00849"/>
    </source>
</evidence>
<dbReference type="Gene3D" id="3.60.15.10">
    <property type="entry name" value="Ribonuclease Z/Hydroxyacylglutathione hydrolase-like"/>
    <property type="match status" value="1"/>
</dbReference>
<comment type="cofactor">
    <cofactor evidence="1">
        <name>Zn(2+)</name>
        <dbReference type="ChEBI" id="CHEBI:29105"/>
    </cofactor>
</comment>
<keyword evidence="2" id="KW-0479">Metal-binding</keyword>
<evidence type="ECO:0000256" key="2">
    <source>
        <dbReference type="ARBA" id="ARBA00022723"/>
    </source>
</evidence>
<dbReference type="InterPro" id="IPR036866">
    <property type="entry name" value="RibonucZ/Hydroxyglut_hydro"/>
</dbReference>
<dbReference type="InterPro" id="IPR051453">
    <property type="entry name" value="MBL_Glyoxalase_II"/>
</dbReference>
<dbReference type="GO" id="GO:0046872">
    <property type="term" value="F:metal ion binding"/>
    <property type="evidence" value="ECO:0007669"/>
    <property type="project" value="UniProtKB-KW"/>
</dbReference>
<dbReference type="PANTHER" id="PTHR46233">
    <property type="entry name" value="HYDROXYACYLGLUTATHIONE HYDROLASE GLOC"/>
    <property type="match status" value="1"/>
</dbReference>
<dbReference type="PANTHER" id="PTHR46233:SF3">
    <property type="entry name" value="HYDROXYACYLGLUTATHIONE HYDROLASE GLOC"/>
    <property type="match status" value="1"/>
</dbReference>
<reference evidence="6" key="1">
    <citation type="submission" date="2020-12" db="EMBL/GenBank/DDBJ databases">
        <title>Genomic characterization of non-nitrogen-fixing Frankia strains.</title>
        <authorList>
            <person name="Carlos-Shanley C."/>
            <person name="Guerra T."/>
            <person name="Hahn D."/>
        </authorList>
    </citation>
    <scope>NUCLEOTIDE SEQUENCE</scope>
    <source>
        <strain evidence="6">CN6</strain>
    </source>
</reference>
<dbReference type="SMART" id="SM00849">
    <property type="entry name" value="Lactamase_B"/>
    <property type="match status" value="1"/>
</dbReference>
<keyword evidence="4" id="KW-0862">Zinc</keyword>
<evidence type="ECO:0000313" key="6">
    <source>
        <dbReference type="EMBL" id="MBL7630194.1"/>
    </source>
</evidence>
<evidence type="ECO:0000256" key="3">
    <source>
        <dbReference type="ARBA" id="ARBA00022801"/>
    </source>
</evidence>
<gene>
    <name evidence="6" type="ORF">I7412_24130</name>
</gene>
<proteinExistence type="predicted"/>
<dbReference type="InterPro" id="IPR001279">
    <property type="entry name" value="Metallo-B-lactamas"/>
</dbReference>
<sequence>MADRLYFRQLLSGRDFAVDDPIARQMVNFCYFIGDRETGEAVIVDPAYAADDLLGLLEADGMRLVGMLATHHHPDHVGGSMMGFSLAGIQDVLAKAPAPVHVHRNEAEFVRRVTGVSETDLVSHDHDDTVDVGAIPIRLLHTPGHTPGSQCFLVDNRLVAGDTLFLDGCGRTDFPGGSPAEMYDSLQRLAALPDDPVVYPGHFYSPPRASAPMADVRESNMVYRPRTREQWLLYFGG</sequence>
<accession>A0A937UNU0</accession>
<evidence type="ECO:0000256" key="4">
    <source>
        <dbReference type="ARBA" id="ARBA00022833"/>
    </source>
</evidence>
<evidence type="ECO:0000256" key="1">
    <source>
        <dbReference type="ARBA" id="ARBA00001947"/>
    </source>
</evidence>
<dbReference type="GO" id="GO:0016787">
    <property type="term" value="F:hydrolase activity"/>
    <property type="evidence" value="ECO:0007669"/>
    <property type="project" value="UniProtKB-KW"/>
</dbReference>
<name>A0A937UNU0_9ACTN</name>
<comment type="caution">
    <text evidence="6">The sequence shown here is derived from an EMBL/GenBank/DDBJ whole genome shotgun (WGS) entry which is preliminary data.</text>
</comment>
<dbReference type="CDD" id="cd16275">
    <property type="entry name" value="BaeB-like_MBL-fold"/>
    <property type="match status" value="1"/>
</dbReference>
<dbReference type="Proteomes" id="UP000604475">
    <property type="component" value="Unassembled WGS sequence"/>
</dbReference>
<dbReference type="Pfam" id="PF00753">
    <property type="entry name" value="Lactamase_B"/>
    <property type="match status" value="1"/>
</dbReference>
<dbReference type="EMBL" id="JAEACQ010000244">
    <property type="protein sequence ID" value="MBL7630194.1"/>
    <property type="molecule type" value="Genomic_DNA"/>
</dbReference>
<protein>
    <submittedName>
        <fullName evidence="6">MBL fold metallo-hydrolase</fullName>
    </submittedName>
</protein>
<keyword evidence="7" id="KW-1185">Reference proteome</keyword>
<evidence type="ECO:0000313" key="7">
    <source>
        <dbReference type="Proteomes" id="UP000604475"/>
    </source>
</evidence>
<keyword evidence="3" id="KW-0378">Hydrolase</keyword>
<dbReference type="AlphaFoldDB" id="A0A937UNU0"/>
<feature type="domain" description="Metallo-beta-lactamase" evidence="5">
    <location>
        <begin position="27"/>
        <end position="202"/>
    </location>
</feature>